<dbReference type="InterPro" id="IPR036188">
    <property type="entry name" value="FAD/NAD-bd_sf"/>
</dbReference>
<dbReference type="GO" id="GO:0005737">
    <property type="term" value="C:cytoplasm"/>
    <property type="evidence" value="ECO:0007669"/>
    <property type="project" value="TreeGrafter"/>
</dbReference>
<dbReference type="Gene3D" id="3.50.50.60">
    <property type="entry name" value="FAD/NAD(P)-binding domain"/>
    <property type="match status" value="2"/>
</dbReference>
<dbReference type="AlphaFoldDB" id="A0A381SMG7"/>
<accession>A0A381SMG7</accession>
<proteinExistence type="predicted"/>
<sequence length="417" mass="46744">VFMSTGSCSSVGVVGAGIQGVCIGLQLLKKDIPTTIFDSSDLKERASYGNAGHFSPYAVLQLNRPDILYDVPRMLFSSNGPLAIKWNYIPKMLPWILGYLKNCNKKSMLHTAKYMNQILDLSMEAYEEIFQEIDTTNLVEKKGIIYIWTNRNLKSRELEIKVRDDLGVKQKLLSVKEILDLEPNLKPVFSGGVYFDYASHARDPGEFLKKIFELFIQRGGKFIKENVKSVSQISAKETLIKTDSKEFKFEKSVIAGGAFSKKLTDQLGEKIPLDTERGYHVHFKGMDKLLNRPVIFLDGAFGMTPMNQGLRAVGTVELGGLENPASKKRIQYIVNCAKELLPQLGEHEDEWLGFRPTLPDFLPVLGPSKHNKNIIYAFGHQHLGWTLGAITGKIISGILTNEKTNLDLSAYSSTRFS</sequence>
<dbReference type="PANTHER" id="PTHR13847">
    <property type="entry name" value="SARCOSINE DEHYDROGENASE-RELATED"/>
    <property type="match status" value="1"/>
</dbReference>
<protein>
    <recommendedName>
        <fullName evidence="2">FAD dependent oxidoreductase domain-containing protein</fullName>
    </recommendedName>
</protein>
<dbReference type="PANTHER" id="PTHR13847:SF289">
    <property type="entry name" value="GLYCINE OXIDASE"/>
    <property type="match status" value="1"/>
</dbReference>
<feature type="non-terminal residue" evidence="3">
    <location>
        <position position="1"/>
    </location>
</feature>
<evidence type="ECO:0000313" key="3">
    <source>
        <dbReference type="EMBL" id="SVA04604.1"/>
    </source>
</evidence>
<evidence type="ECO:0000259" key="2">
    <source>
        <dbReference type="Pfam" id="PF01266"/>
    </source>
</evidence>
<dbReference type="EMBL" id="UINC01003244">
    <property type="protein sequence ID" value="SVA04604.1"/>
    <property type="molecule type" value="Genomic_DNA"/>
</dbReference>
<gene>
    <name evidence="3" type="ORF">METZ01_LOCUS57458</name>
</gene>
<feature type="domain" description="FAD dependent oxidoreductase" evidence="2">
    <location>
        <begin position="11"/>
        <end position="396"/>
    </location>
</feature>
<dbReference type="SUPFAM" id="SSF51905">
    <property type="entry name" value="FAD/NAD(P)-binding domain"/>
    <property type="match status" value="1"/>
</dbReference>
<evidence type="ECO:0000256" key="1">
    <source>
        <dbReference type="ARBA" id="ARBA00023002"/>
    </source>
</evidence>
<dbReference type="GO" id="GO:0016491">
    <property type="term" value="F:oxidoreductase activity"/>
    <property type="evidence" value="ECO:0007669"/>
    <property type="project" value="UniProtKB-KW"/>
</dbReference>
<reference evidence="3" key="1">
    <citation type="submission" date="2018-05" db="EMBL/GenBank/DDBJ databases">
        <authorList>
            <person name="Lanie J.A."/>
            <person name="Ng W.-L."/>
            <person name="Kazmierczak K.M."/>
            <person name="Andrzejewski T.M."/>
            <person name="Davidsen T.M."/>
            <person name="Wayne K.J."/>
            <person name="Tettelin H."/>
            <person name="Glass J.I."/>
            <person name="Rusch D."/>
            <person name="Podicherti R."/>
            <person name="Tsui H.-C.T."/>
            <person name="Winkler M.E."/>
        </authorList>
    </citation>
    <scope>NUCLEOTIDE SEQUENCE</scope>
</reference>
<dbReference type="Pfam" id="PF01266">
    <property type="entry name" value="DAO"/>
    <property type="match status" value="1"/>
</dbReference>
<keyword evidence="1" id="KW-0560">Oxidoreductase</keyword>
<organism evidence="3">
    <name type="scientific">marine metagenome</name>
    <dbReference type="NCBI Taxonomy" id="408172"/>
    <lineage>
        <taxon>unclassified sequences</taxon>
        <taxon>metagenomes</taxon>
        <taxon>ecological metagenomes</taxon>
    </lineage>
</organism>
<dbReference type="InterPro" id="IPR006076">
    <property type="entry name" value="FAD-dep_OxRdtase"/>
</dbReference>
<name>A0A381SMG7_9ZZZZ</name>
<dbReference type="Gene3D" id="3.30.9.10">
    <property type="entry name" value="D-Amino Acid Oxidase, subunit A, domain 2"/>
    <property type="match status" value="1"/>
</dbReference>